<dbReference type="GO" id="GO:0046677">
    <property type="term" value="P:response to antibiotic"/>
    <property type="evidence" value="ECO:0007669"/>
    <property type="project" value="UniProtKB-UniRule"/>
</dbReference>
<keyword evidence="4 6" id="KW-0378">Hydrolase</keyword>
<proteinExistence type="inferred from homology"/>
<dbReference type="PANTHER" id="PTHR35333">
    <property type="entry name" value="BETA-LACTAMASE"/>
    <property type="match status" value="1"/>
</dbReference>
<dbReference type="PRINTS" id="PR00118">
    <property type="entry name" value="BLACTAMASEA"/>
</dbReference>
<organism evidence="9 10">
    <name type="scientific">Ferrimonas sediminicola</name>
    <dbReference type="NCBI Taxonomy" id="2569538"/>
    <lineage>
        <taxon>Bacteria</taxon>
        <taxon>Pseudomonadati</taxon>
        <taxon>Pseudomonadota</taxon>
        <taxon>Gammaproteobacteria</taxon>
        <taxon>Alteromonadales</taxon>
        <taxon>Ferrimonadaceae</taxon>
        <taxon>Ferrimonas</taxon>
    </lineage>
</organism>
<evidence type="ECO:0000256" key="3">
    <source>
        <dbReference type="ARBA" id="ARBA00012865"/>
    </source>
</evidence>
<dbReference type="SUPFAM" id="SSF56601">
    <property type="entry name" value="beta-lactamase/transpeptidase-like"/>
    <property type="match status" value="1"/>
</dbReference>
<dbReference type="GO" id="GO:0030655">
    <property type="term" value="P:beta-lactam antibiotic catabolic process"/>
    <property type="evidence" value="ECO:0007669"/>
    <property type="project" value="InterPro"/>
</dbReference>
<dbReference type="InterPro" id="IPR045155">
    <property type="entry name" value="Beta-lactam_cat"/>
</dbReference>
<evidence type="ECO:0000256" key="4">
    <source>
        <dbReference type="ARBA" id="ARBA00022801"/>
    </source>
</evidence>
<dbReference type="InterPro" id="IPR000871">
    <property type="entry name" value="Beta-lactam_class-A"/>
</dbReference>
<evidence type="ECO:0000256" key="1">
    <source>
        <dbReference type="ARBA" id="ARBA00001526"/>
    </source>
</evidence>
<reference evidence="9 10" key="1">
    <citation type="submission" date="2019-04" db="EMBL/GenBank/DDBJ databases">
        <authorList>
            <person name="Hwang J.C."/>
        </authorList>
    </citation>
    <scope>NUCLEOTIDE SEQUENCE [LARGE SCALE GENOMIC DNA]</scope>
    <source>
        <strain evidence="9 10">IMCC35001</strain>
    </source>
</reference>
<protein>
    <recommendedName>
        <fullName evidence="3 6">Beta-lactamase</fullName>
        <ecNumber evidence="3 6">3.5.2.6</ecNumber>
    </recommendedName>
</protein>
<evidence type="ECO:0000256" key="2">
    <source>
        <dbReference type="ARBA" id="ARBA00009009"/>
    </source>
</evidence>
<comment type="similarity">
    <text evidence="2 6">Belongs to the class-A beta-lactamase family.</text>
</comment>
<evidence type="ECO:0000313" key="10">
    <source>
        <dbReference type="Proteomes" id="UP000305674"/>
    </source>
</evidence>
<comment type="catalytic activity">
    <reaction evidence="1 6">
        <text>a beta-lactam + H2O = a substituted beta-amino acid</text>
        <dbReference type="Rhea" id="RHEA:20401"/>
        <dbReference type="ChEBI" id="CHEBI:15377"/>
        <dbReference type="ChEBI" id="CHEBI:35627"/>
        <dbReference type="ChEBI" id="CHEBI:140347"/>
        <dbReference type="EC" id="3.5.2.6"/>
    </reaction>
</comment>
<evidence type="ECO:0000256" key="6">
    <source>
        <dbReference type="RuleBase" id="RU361140"/>
    </source>
</evidence>
<feature type="chain" id="PRO_5020678106" description="Beta-lactamase" evidence="7">
    <location>
        <begin position="24"/>
        <end position="333"/>
    </location>
</feature>
<name>A0A4U1B8Y6_9GAMM</name>
<feature type="signal peptide" evidence="7">
    <location>
        <begin position="1"/>
        <end position="23"/>
    </location>
</feature>
<dbReference type="RefSeq" id="WP_136854606.1">
    <property type="nucleotide sequence ID" value="NZ_SWCI01000020.1"/>
</dbReference>
<dbReference type="Pfam" id="PF13354">
    <property type="entry name" value="Beta-lactamase2"/>
    <property type="match status" value="1"/>
</dbReference>
<evidence type="ECO:0000313" key="9">
    <source>
        <dbReference type="EMBL" id="TKB46491.1"/>
    </source>
</evidence>
<dbReference type="OrthoDB" id="9784149at2"/>
<dbReference type="EC" id="3.5.2.6" evidence="3 6"/>
<evidence type="ECO:0000256" key="5">
    <source>
        <dbReference type="ARBA" id="ARBA00023251"/>
    </source>
</evidence>
<feature type="domain" description="Beta-lactamase class A catalytic" evidence="8">
    <location>
        <begin position="50"/>
        <end position="300"/>
    </location>
</feature>
<comment type="caution">
    <text evidence="9">The sequence shown here is derived from an EMBL/GenBank/DDBJ whole genome shotgun (WGS) entry which is preliminary data.</text>
</comment>
<evidence type="ECO:0000259" key="8">
    <source>
        <dbReference type="Pfam" id="PF13354"/>
    </source>
</evidence>
<keyword evidence="7" id="KW-0732">Signal</keyword>
<gene>
    <name evidence="9" type="primary">bla</name>
    <name evidence="9" type="ORF">FCL40_17725</name>
</gene>
<dbReference type="PROSITE" id="PS00146">
    <property type="entry name" value="BETA_LACTAMASE_A"/>
    <property type="match status" value="1"/>
</dbReference>
<dbReference type="EMBL" id="SWCI01000020">
    <property type="protein sequence ID" value="TKB46491.1"/>
    <property type="molecule type" value="Genomic_DNA"/>
</dbReference>
<keyword evidence="5 6" id="KW-0046">Antibiotic resistance</keyword>
<dbReference type="PANTHER" id="PTHR35333:SF3">
    <property type="entry name" value="BETA-LACTAMASE-TYPE TRANSPEPTIDASE FOLD CONTAINING PROTEIN"/>
    <property type="match status" value="1"/>
</dbReference>
<dbReference type="InterPro" id="IPR023650">
    <property type="entry name" value="Beta-lactam_class-A_AS"/>
</dbReference>
<dbReference type="Gene3D" id="3.40.710.10">
    <property type="entry name" value="DD-peptidase/beta-lactamase superfamily"/>
    <property type="match status" value="1"/>
</dbReference>
<accession>A0A4U1B8Y6</accession>
<keyword evidence="10" id="KW-1185">Reference proteome</keyword>
<dbReference type="AlphaFoldDB" id="A0A4U1B8Y6"/>
<dbReference type="InterPro" id="IPR012338">
    <property type="entry name" value="Beta-lactam/transpept-like"/>
</dbReference>
<dbReference type="GO" id="GO:0008800">
    <property type="term" value="F:beta-lactamase activity"/>
    <property type="evidence" value="ECO:0007669"/>
    <property type="project" value="UniProtKB-UniRule"/>
</dbReference>
<dbReference type="NCBIfam" id="NF033103">
    <property type="entry name" value="bla_class_A"/>
    <property type="match status" value="1"/>
</dbReference>
<dbReference type="Proteomes" id="UP000305674">
    <property type="component" value="Unassembled WGS sequence"/>
</dbReference>
<evidence type="ECO:0000256" key="7">
    <source>
        <dbReference type="SAM" id="SignalP"/>
    </source>
</evidence>
<sequence>MKLRHFIMAIAVSAVATFGSAYAKTKEVQPSVGAAIEQVATKLAGRIGFAAQEIGGKDIIAFNGDETFAMASTYKVAIAAAVLDRVDRGELRLDQMVNVTLDMMMIGDAALNGTFVHPGLQLSIANLIEVMITESDNTATDISMGLAGGPAAVTKYLRRLGISDFRVDRTTGEIIGEFYGLPGPATQKLAIEAFRARPELLKIQGDRNLDFEADPRDQATPHAMLKLLLAIDSGTAVSPKSRDFLLGVMSRTRTGASRLKGLLPRGTPVANKTGTIGGVANDVGYITLPDGRRFAVAVFTKSSATPEPDRDRAIAEISRSLFDYFLVVKRAKQ</sequence>